<evidence type="ECO:0000256" key="1">
    <source>
        <dbReference type="ARBA" id="ARBA00001974"/>
    </source>
</evidence>
<name>A0A6S7BFE5_9BURK</name>
<dbReference type="CDD" id="cd00567">
    <property type="entry name" value="ACAD"/>
    <property type="match status" value="1"/>
</dbReference>
<evidence type="ECO:0000313" key="9">
    <source>
        <dbReference type="EMBL" id="CAB3798435.1"/>
    </source>
</evidence>
<dbReference type="AlphaFoldDB" id="A0A6S7BFE5"/>
<evidence type="ECO:0000256" key="4">
    <source>
        <dbReference type="ARBA" id="ARBA00022630"/>
    </source>
</evidence>
<dbReference type="RefSeq" id="WP_175106984.1">
    <property type="nucleotide sequence ID" value="NZ_CADIKM010000029.1"/>
</dbReference>
<evidence type="ECO:0000259" key="7">
    <source>
        <dbReference type="Pfam" id="PF00441"/>
    </source>
</evidence>
<dbReference type="Gene3D" id="2.40.110.10">
    <property type="entry name" value="Butyryl-CoA Dehydrogenase, subunit A, domain 2"/>
    <property type="match status" value="1"/>
</dbReference>
<dbReference type="GO" id="GO:0003995">
    <property type="term" value="F:acyl-CoA dehydrogenase activity"/>
    <property type="evidence" value="ECO:0007669"/>
    <property type="project" value="InterPro"/>
</dbReference>
<dbReference type="EMBL" id="CADIKM010000029">
    <property type="protein sequence ID" value="CAB3798435.1"/>
    <property type="molecule type" value="Genomic_DNA"/>
</dbReference>
<dbReference type="GO" id="GO:0033539">
    <property type="term" value="P:fatty acid beta-oxidation using acyl-CoA dehydrogenase"/>
    <property type="evidence" value="ECO:0007669"/>
    <property type="project" value="TreeGrafter"/>
</dbReference>
<gene>
    <name evidence="9" type="primary">caiA</name>
    <name evidence="9" type="ORF">LMG28138_04441</name>
</gene>
<comment type="cofactor">
    <cofactor evidence="1">
        <name>FAD</name>
        <dbReference type="ChEBI" id="CHEBI:57692"/>
    </cofactor>
</comment>
<dbReference type="PANTHER" id="PTHR48083:SF2">
    <property type="entry name" value="MEDIUM-CHAIN SPECIFIC ACYL-COA DEHYDROGENASE, MITOCHONDRIAL"/>
    <property type="match status" value="1"/>
</dbReference>
<dbReference type="Pfam" id="PF00441">
    <property type="entry name" value="Acyl-CoA_dh_1"/>
    <property type="match status" value="1"/>
</dbReference>
<dbReference type="InterPro" id="IPR006091">
    <property type="entry name" value="Acyl-CoA_Oxase/DH_mid-dom"/>
</dbReference>
<keyword evidence="5" id="KW-0274">FAD</keyword>
<dbReference type="SUPFAM" id="SSF56645">
    <property type="entry name" value="Acyl-CoA dehydrogenase NM domain-like"/>
    <property type="match status" value="1"/>
</dbReference>
<dbReference type="InterPro" id="IPR050741">
    <property type="entry name" value="Acyl-CoA_dehydrogenase"/>
</dbReference>
<comment type="similarity">
    <text evidence="2">Belongs to the acyl-CoA dehydrogenase family.</text>
</comment>
<keyword evidence="10" id="KW-1185">Reference proteome</keyword>
<protein>
    <recommendedName>
        <fullName evidence="3">Medium-chain specific acyl-CoA dehydrogenase, mitochondrial</fullName>
    </recommendedName>
</protein>
<dbReference type="InterPro" id="IPR006089">
    <property type="entry name" value="Acyl-CoA_DH_CS"/>
</dbReference>
<dbReference type="PANTHER" id="PTHR48083">
    <property type="entry name" value="MEDIUM-CHAIN SPECIFIC ACYL-COA DEHYDROGENASE, MITOCHONDRIAL-RELATED"/>
    <property type="match status" value="1"/>
</dbReference>
<accession>A0A6S7BFE5</accession>
<sequence length="419" mass="45431">MAGLQQVAVPLTGFEAPLSEIEQTIQTNVRKFAQTVMEPLGVKLDRMKAAAAIAPDSPYWQIFPEFAKLGLPLEALLQMPDGERGRLIPMIFEELGAGDGGLAISLGASMLPWLIIYATGKTALLERYPEGSRIGCWGITELDHGSDTLDFGRMCAQPGSDYGRPNCVVRPDGDAFVVEGQKSAWVSNGTVAQLCLLYAAFDDGSGEHKHCVVLVPLDAKGVSRGKPLEKMGQRALPQGEIFFDKVRVPADHLLAGTGRPYDQALCAVLCEANAMMGSVWIGAARRAYELALDYAHQRKQGGVPIIEHQNVRYRLFHMMRKVEAARALNHRVHLFNATAPAAALQGSIATKITSTQTALEVASDAIQIFGGNGVACEYPLEKLMRDARASMIEDGCNEMLAIKGGTLLIDSVRIRERSK</sequence>
<keyword evidence="4" id="KW-0285">Flavoprotein</keyword>
<dbReference type="Proteomes" id="UP000494115">
    <property type="component" value="Unassembled WGS sequence"/>
</dbReference>
<dbReference type="InterPro" id="IPR037069">
    <property type="entry name" value="AcylCoA_DH/ox_N_sf"/>
</dbReference>
<dbReference type="InterPro" id="IPR046373">
    <property type="entry name" value="Acyl-CoA_Oxase/DH_mid-dom_sf"/>
</dbReference>
<dbReference type="InterPro" id="IPR009100">
    <property type="entry name" value="AcylCoA_DH/oxidase_NM_dom_sf"/>
</dbReference>
<dbReference type="Gene3D" id="1.20.140.10">
    <property type="entry name" value="Butyryl-CoA Dehydrogenase, subunit A, domain 3"/>
    <property type="match status" value="1"/>
</dbReference>
<dbReference type="GO" id="GO:0005737">
    <property type="term" value="C:cytoplasm"/>
    <property type="evidence" value="ECO:0007669"/>
    <property type="project" value="TreeGrafter"/>
</dbReference>
<dbReference type="InterPro" id="IPR009075">
    <property type="entry name" value="AcylCo_DH/oxidase_C"/>
</dbReference>
<dbReference type="Pfam" id="PF02770">
    <property type="entry name" value="Acyl-CoA_dh_M"/>
    <property type="match status" value="1"/>
</dbReference>
<dbReference type="InterPro" id="IPR036250">
    <property type="entry name" value="AcylCo_DH-like_C"/>
</dbReference>
<dbReference type="PROSITE" id="PS00073">
    <property type="entry name" value="ACYL_COA_DH_2"/>
    <property type="match status" value="1"/>
</dbReference>
<dbReference type="SUPFAM" id="SSF47203">
    <property type="entry name" value="Acyl-CoA dehydrogenase C-terminal domain-like"/>
    <property type="match status" value="1"/>
</dbReference>
<dbReference type="Gene3D" id="1.10.540.10">
    <property type="entry name" value="Acyl-CoA dehydrogenase/oxidase, N-terminal domain"/>
    <property type="match status" value="1"/>
</dbReference>
<proteinExistence type="inferred from homology"/>
<feature type="domain" description="Acyl-CoA dehydrogenase/oxidase C-terminal" evidence="7">
    <location>
        <begin position="274"/>
        <end position="400"/>
    </location>
</feature>
<reference evidence="9 10" key="1">
    <citation type="submission" date="2020-04" db="EMBL/GenBank/DDBJ databases">
        <authorList>
            <person name="De Canck E."/>
        </authorList>
    </citation>
    <scope>NUCLEOTIDE SEQUENCE [LARGE SCALE GENOMIC DNA]</scope>
    <source>
        <strain evidence="9 10">LMG 28138</strain>
    </source>
</reference>
<dbReference type="GO" id="GO:0050660">
    <property type="term" value="F:flavin adenine dinucleotide binding"/>
    <property type="evidence" value="ECO:0007669"/>
    <property type="project" value="InterPro"/>
</dbReference>
<evidence type="ECO:0000313" key="10">
    <source>
        <dbReference type="Proteomes" id="UP000494115"/>
    </source>
</evidence>
<keyword evidence="6 9" id="KW-0560">Oxidoreductase</keyword>
<evidence type="ECO:0000256" key="2">
    <source>
        <dbReference type="ARBA" id="ARBA00009347"/>
    </source>
</evidence>
<evidence type="ECO:0000256" key="6">
    <source>
        <dbReference type="ARBA" id="ARBA00023002"/>
    </source>
</evidence>
<evidence type="ECO:0000259" key="8">
    <source>
        <dbReference type="Pfam" id="PF02770"/>
    </source>
</evidence>
<evidence type="ECO:0000256" key="3">
    <source>
        <dbReference type="ARBA" id="ARBA00019125"/>
    </source>
</evidence>
<evidence type="ECO:0000256" key="5">
    <source>
        <dbReference type="ARBA" id="ARBA00022827"/>
    </source>
</evidence>
<feature type="domain" description="Acyl-CoA oxidase/dehydrogenase middle" evidence="8">
    <location>
        <begin position="136"/>
        <end position="246"/>
    </location>
</feature>
<organism evidence="9 10">
    <name type="scientific">Pararobbsia alpina</name>
    <dbReference type="NCBI Taxonomy" id="621374"/>
    <lineage>
        <taxon>Bacteria</taxon>
        <taxon>Pseudomonadati</taxon>
        <taxon>Pseudomonadota</taxon>
        <taxon>Betaproteobacteria</taxon>
        <taxon>Burkholderiales</taxon>
        <taxon>Burkholderiaceae</taxon>
        <taxon>Pararobbsia</taxon>
    </lineage>
</organism>